<evidence type="ECO:0000256" key="5">
    <source>
        <dbReference type="ARBA" id="ARBA00022692"/>
    </source>
</evidence>
<dbReference type="PANTHER" id="PTHR33445:SF1">
    <property type="entry name" value="ATP SYNTHASE SUBUNIT B"/>
    <property type="match status" value="1"/>
</dbReference>
<keyword evidence="8 15" id="KW-0406">Ion transport</keyword>
<evidence type="ECO:0000256" key="4">
    <source>
        <dbReference type="ARBA" id="ARBA00022547"/>
    </source>
</evidence>
<dbReference type="GO" id="GO:0045259">
    <property type="term" value="C:proton-transporting ATP synthase complex"/>
    <property type="evidence" value="ECO:0007669"/>
    <property type="project" value="UniProtKB-KW"/>
</dbReference>
<evidence type="ECO:0000256" key="13">
    <source>
        <dbReference type="ARBA" id="ARBA00026054"/>
    </source>
</evidence>
<dbReference type="InterPro" id="IPR005864">
    <property type="entry name" value="ATP_synth_F0_bsu_bac"/>
</dbReference>
<comment type="function">
    <text evidence="12">Component of the F(0) channel, it forms part of the peripheral stalk, linking F(1) to F(0). The b'-subunit is a diverged and duplicated form of b found in plants and photosynthetic bacteria.</text>
</comment>
<dbReference type="EMBL" id="AP023322">
    <property type="protein sequence ID" value="BCI63400.1"/>
    <property type="molecule type" value="Genomic_DNA"/>
</dbReference>
<keyword evidence="6 15" id="KW-0375">Hydrogen ion transport</keyword>
<comment type="subunit">
    <text evidence="13">F-type ATPases have 2 components, F(1) - the catalytic core - and F(0) - the membrane proton channel. F(1) has five subunits: alpha(3), beta(3), gamma(1), delta(1), epsilon(1). F(0) has four main subunits: a(1), b(2) and c(10-14). The alpha and beta chains form an alternating ring which encloses part of the gamma chain. F(1) is attached to F(0) by a central stalk formed by the gamma and epsilon chains, while a peripheral stalk is formed by the delta and b chains.</text>
</comment>
<evidence type="ECO:0000256" key="2">
    <source>
        <dbReference type="ARBA" id="ARBA00022448"/>
    </source>
</evidence>
<dbReference type="HAMAP" id="MF_01398">
    <property type="entry name" value="ATP_synth_b_bprime"/>
    <property type="match status" value="1"/>
</dbReference>
<dbReference type="InterPro" id="IPR050059">
    <property type="entry name" value="ATP_synthase_B_chain"/>
</dbReference>
<dbReference type="GO" id="GO:0012505">
    <property type="term" value="C:endomembrane system"/>
    <property type="evidence" value="ECO:0007669"/>
    <property type="project" value="UniProtKB-SubCell"/>
</dbReference>
<keyword evidence="3 15" id="KW-1003">Cell membrane</keyword>
<dbReference type="NCBIfam" id="TIGR01144">
    <property type="entry name" value="ATP_synt_b"/>
    <property type="match status" value="1"/>
</dbReference>
<evidence type="ECO:0000256" key="8">
    <source>
        <dbReference type="ARBA" id="ARBA00023065"/>
    </source>
</evidence>
<comment type="function">
    <text evidence="11 15">F(1)F(0) ATP synthase produces ATP from ADP in the presence of a proton or sodium gradient. F-type ATPases consist of two structural domains, F(1) containing the extramembraneous catalytic core and F(0) containing the membrane proton channel, linked together by a central stalk and a peripheral stalk. During catalysis, ATP synthesis in the catalytic domain of F(1) is coupled via a rotary mechanism of the central stalk subunits to proton translocation.</text>
</comment>
<dbReference type="InterPro" id="IPR028987">
    <property type="entry name" value="ATP_synth_B-like_membr_sf"/>
</dbReference>
<reference evidence="18" key="1">
    <citation type="submission" date="2020-07" db="EMBL/GenBank/DDBJ databases">
        <title>Complete genome sequencing of Coprobacter sp. strain 2CBH44.</title>
        <authorList>
            <person name="Sakamoto M."/>
            <person name="Murakami T."/>
            <person name="Mori H."/>
        </authorList>
    </citation>
    <scope>NUCLEOTIDE SEQUENCE [LARGE SCALE GENOMIC DNA]</scope>
    <source>
        <strain evidence="18">2CBH44</strain>
    </source>
</reference>
<comment type="similarity">
    <text evidence="1 15 16">Belongs to the ATPase B chain family.</text>
</comment>
<dbReference type="Pfam" id="PF00430">
    <property type="entry name" value="ATP-synt_B"/>
    <property type="match status" value="1"/>
</dbReference>
<evidence type="ECO:0000313" key="17">
    <source>
        <dbReference type="EMBL" id="BCI63400.1"/>
    </source>
</evidence>
<keyword evidence="18" id="KW-1185">Reference proteome</keyword>
<dbReference type="InterPro" id="IPR002146">
    <property type="entry name" value="ATP_synth_b/b'su_bac/chlpt"/>
</dbReference>
<feature type="transmembrane region" description="Helical" evidence="15">
    <location>
        <begin position="12"/>
        <end position="30"/>
    </location>
</feature>
<dbReference type="GO" id="GO:0005886">
    <property type="term" value="C:plasma membrane"/>
    <property type="evidence" value="ECO:0007669"/>
    <property type="project" value="UniProtKB-SubCell"/>
</dbReference>
<sequence>MELFKPEFGLVFWMFFVFVVLFAILAKYAWPFIIRNIDERAEFIDKGVAYSQEAKMQLDHATENAQALLADAHKQQMEILREAAQMKSQIVEEAKKAASEEAKKVMDAAAVSIEQARKESEQQFRNEVSAFALQIAEKLMRKELSNDKTQLEMIDKLLNDIETKN</sequence>
<dbReference type="GO" id="GO:0046933">
    <property type="term" value="F:proton-transporting ATP synthase activity, rotational mechanism"/>
    <property type="evidence" value="ECO:0007669"/>
    <property type="project" value="UniProtKB-UniRule"/>
</dbReference>
<evidence type="ECO:0000256" key="1">
    <source>
        <dbReference type="ARBA" id="ARBA00005513"/>
    </source>
</evidence>
<keyword evidence="5 15" id="KW-0812">Transmembrane</keyword>
<dbReference type="AlphaFoldDB" id="A0A7G1HV19"/>
<dbReference type="CDD" id="cd06503">
    <property type="entry name" value="ATP-synt_Fo_b"/>
    <property type="match status" value="1"/>
</dbReference>
<evidence type="ECO:0000256" key="14">
    <source>
        <dbReference type="ARBA" id="ARBA00037847"/>
    </source>
</evidence>
<dbReference type="KEGG" id="copr:Cop2CBH44_17530"/>
<evidence type="ECO:0000256" key="3">
    <source>
        <dbReference type="ARBA" id="ARBA00022475"/>
    </source>
</evidence>
<comment type="subcellular location">
    <subcellularLocation>
        <location evidence="15">Cell membrane</location>
        <topology evidence="15">Single-pass membrane protein</topology>
    </subcellularLocation>
    <subcellularLocation>
        <location evidence="14">Endomembrane system</location>
        <topology evidence="14">Single-pass membrane protein</topology>
    </subcellularLocation>
</comment>
<accession>A0A7G1HV19</accession>
<keyword evidence="10 15" id="KW-0066">ATP synthesis</keyword>
<keyword evidence="7 15" id="KW-1133">Transmembrane helix</keyword>
<evidence type="ECO:0000256" key="15">
    <source>
        <dbReference type="HAMAP-Rule" id="MF_01398"/>
    </source>
</evidence>
<dbReference type="Proteomes" id="UP000594042">
    <property type="component" value="Chromosome"/>
</dbReference>
<evidence type="ECO:0000256" key="11">
    <source>
        <dbReference type="ARBA" id="ARBA00025198"/>
    </source>
</evidence>
<evidence type="ECO:0000256" key="6">
    <source>
        <dbReference type="ARBA" id="ARBA00022781"/>
    </source>
</evidence>
<evidence type="ECO:0000256" key="12">
    <source>
        <dbReference type="ARBA" id="ARBA00025614"/>
    </source>
</evidence>
<gene>
    <name evidence="15 17" type="primary">atpF</name>
    <name evidence="17" type="ORF">Cop2CBH44_17530</name>
</gene>
<evidence type="ECO:0000256" key="16">
    <source>
        <dbReference type="RuleBase" id="RU003848"/>
    </source>
</evidence>
<evidence type="ECO:0000256" key="10">
    <source>
        <dbReference type="ARBA" id="ARBA00023310"/>
    </source>
</evidence>
<organism evidence="17 18">
    <name type="scientific">Coprobacter secundus subsp. similis</name>
    <dbReference type="NCBI Taxonomy" id="2751153"/>
    <lineage>
        <taxon>Bacteria</taxon>
        <taxon>Pseudomonadati</taxon>
        <taxon>Bacteroidota</taxon>
        <taxon>Bacteroidia</taxon>
        <taxon>Bacteroidales</taxon>
        <taxon>Barnesiellaceae</taxon>
        <taxon>Coprobacter</taxon>
    </lineage>
</organism>
<keyword evidence="4 15" id="KW-0138">CF(0)</keyword>
<dbReference type="PANTHER" id="PTHR33445">
    <property type="entry name" value="ATP SYNTHASE SUBUNIT B', CHLOROPLASTIC"/>
    <property type="match status" value="1"/>
</dbReference>
<dbReference type="GO" id="GO:0046961">
    <property type="term" value="F:proton-transporting ATPase activity, rotational mechanism"/>
    <property type="evidence" value="ECO:0007669"/>
    <property type="project" value="TreeGrafter"/>
</dbReference>
<keyword evidence="9 15" id="KW-0472">Membrane</keyword>
<proteinExistence type="inferred from homology"/>
<dbReference type="RefSeq" id="WP_021930632.1">
    <property type="nucleotide sequence ID" value="NZ_AP023322.1"/>
</dbReference>
<comment type="subunit">
    <text evidence="15">F-type ATPases have 2 components, F(1) - the catalytic core - and F(0) - the membrane proton channel. F(1) has five subunits: alpha(3), beta(3), gamma(1), delta(1), epsilon(1). F(0) has three main subunits: a(1), b(2) and c(10-14). The alpha and beta chains form an alternating ring which encloses part of the gamma chain. F(1) is attached to F(0) by a central stalk formed by the gamma and epsilon chains, while a peripheral stalk is formed by the delta and b chains.</text>
</comment>
<dbReference type="SUPFAM" id="SSF81573">
    <property type="entry name" value="F1F0 ATP synthase subunit B, membrane domain"/>
    <property type="match status" value="1"/>
</dbReference>
<dbReference type="Gene3D" id="1.20.5.620">
    <property type="entry name" value="F1F0 ATP synthase subunit B, membrane domain"/>
    <property type="match status" value="1"/>
</dbReference>
<name>A0A7G1HV19_9BACT</name>
<keyword evidence="2 15" id="KW-0813">Transport</keyword>
<evidence type="ECO:0000256" key="7">
    <source>
        <dbReference type="ARBA" id="ARBA00022989"/>
    </source>
</evidence>
<evidence type="ECO:0000313" key="18">
    <source>
        <dbReference type="Proteomes" id="UP000594042"/>
    </source>
</evidence>
<protein>
    <recommendedName>
        <fullName evidence="15">ATP synthase subunit b</fullName>
    </recommendedName>
    <alternativeName>
        <fullName evidence="15">ATP synthase F(0) sector subunit b</fullName>
    </alternativeName>
    <alternativeName>
        <fullName evidence="15">ATPase subunit I</fullName>
    </alternativeName>
    <alternativeName>
        <fullName evidence="15">F-type ATPase subunit b</fullName>
        <shortName evidence="15">F-ATPase subunit b</shortName>
    </alternativeName>
</protein>
<evidence type="ECO:0000256" key="9">
    <source>
        <dbReference type="ARBA" id="ARBA00023136"/>
    </source>
</evidence>